<reference evidence="1 2" key="1">
    <citation type="journal article" date="2020" name="Microorganisms">
        <title>Osmotic Adaptation and Compatible Solute Biosynthesis of Phototrophic Bacteria as Revealed from Genome Analyses.</title>
        <authorList>
            <person name="Imhoff J.F."/>
            <person name="Rahn T."/>
            <person name="Kunzel S."/>
            <person name="Keller A."/>
            <person name="Neulinger S.C."/>
        </authorList>
    </citation>
    <scope>NUCLEOTIDE SEQUENCE [LARGE SCALE GENOMIC DNA]</scope>
    <source>
        <strain evidence="1 2">DSM 21303</strain>
    </source>
</reference>
<dbReference type="PANTHER" id="PTHR11220">
    <property type="entry name" value="HEME-BINDING PROTEIN-RELATED"/>
    <property type="match status" value="1"/>
</dbReference>
<comment type="caution">
    <text evidence="1">The sequence shown here is derived from an EMBL/GenBank/DDBJ whole genome shotgun (WGS) entry which is preliminary data.</text>
</comment>
<proteinExistence type="predicted"/>
<sequence>MKTVLIVLVGLGILSVVAIGVFVFVVQNVETPNAVVVVQEGPFEVRDYPALVIAETRHSGPRQEALSAGFRPLARYIFAKERAGDSISMTAPVMQQSTDRIAMTAPVIQTASDSDDWMVSFIMPSSYELDQLPAPDGAKVTLRELPAQRRAAVRFSGRSDDATLARQEAALREWMSARALEPEGAAIYAYYNDPFTPGFLRRNEVLINVARP</sequence>
<dbReference type="Gene3D" id="3.20.80.10">
    <property type="entry name" value="Regulatory factor, effector binding domain"/>
    <property type="match status" value="1"/>
</dbReference>
<dbReference type="InterPro" id="IPR011256">
    <property type="entry name" value="Reg_factor_effector_dom_sf"/>
</dbReference>
<dbReference type="InterPro" id="IPR006917">
    <property type="entry name" value="SOUL_heme-bd"/>
</dbReference>
<dbReference type="Pfam" id="PF04832">
    <property type="entry name" value="SOUL"/>
    <property type="match status" value="1"/>
</dbReference>
<evidence type="ECO:0000313" key="2">
    <source>
        <dbReference type="Proteomes" id="UP001138802"/>
    </source>
</evidence>
<dbReference type="PANTHER" id="PTHR11220:SF58">
    <property type="entry name" value="SOUL HEME-BINDING FAMILY PROTEIN"/>
    <property type="match status" value="1"/>
</dbReference>
<accession>A0A9X0WIW5</accession>
<dbReference type="AlphaFoldDB" id="A0A9X0WIW5"/>
<dbReference type="EMBL" id="NRSD01000008">
    <property type="protein sequence ID" value="MBK1644947.1"/>
    <property type="molecule type" value="Genomic_DNA"/>
</dbReference>
<dbReference type="SUPFAM" id="SSF55136">
    <property type="entry name" value="Probable bacterial effector-binding domain"/>
    <property type="match status" value="1"/>
</dbReference>
<protein>
    <submittedName>
        <fullName evidence="1">Heme-binding protein</fullName>
    </submittedName>
</protein>
<dbReference type="Proteomes" id="UP001138802">
    <property type="component" value="Unassembled WGS sequence"/>
</dbReference>
<gene>
    <name evidence="1" type="ORF">CKO25_09845</name>
</gene>
<keyword evidence="2" id="KW-1185">Reference proteome</keyword>
<name>A0A9X0WIW5_9GAMM</name>
<evidence type="ECO:0000313" key="1">
    <source>
        <dbReference type="EMBL" id="MBK1644947.1"/>
    </source>
</evidence>
<organism evidence="1 2">
    <name type="scientific">Thiocapsa imhoffii</name>
    <dbReference type="NCBI Taxonomy" id="382777"/>
    <lineage>
        <taxon>Bacteria</taxon>
        <taxon>Pseudomonadati</taxon>
        <taxon>Pseudomonadota</taxon>
        <taxon>Gammaproteobacteria</taxon>
        <taxon>Chromatiales</taxon>
        <taxon>Chromatiaceae</taxon>
        <taxon>Thiocapsa</taxon>
    </lineage>
</organism>
<dbReference type="RefSeq" id="WP_200387751.1">
    <property type="nucleotide sequence ID" value="NZ_NRSD01000008.1"/>
</dbReference>